<keyword evidence="3" id="KW-1185">Reference proteome</keyword>
<dbReference type="InterPro" id="IPR017451">
    <property type="entry name" value="F-box-assoc_interact_dom"/>
</dbReference>
<dbReference type="Pfam" id="PF07734">
    <property type="entry name" value="FBA_1"/>
    <property type="match status" value="1"/>
</dbReference>
<dbReference type="PROSITE" id="PS50181">
    <property type="entry name" value="FBOX"/>
    <property type="match status" value="1"/>
</dbReference>
<dbReference type="Gene3D" id="1.20.1280.50">
    <property type="match status" value="1"/>
</dbReference>
<dbReference type="InterPro" id="IPR001810">
    <property type="entry name" value="F-box_dom"/>
</dbReference>
<dbReference type="InterPro" id="IPR006527">
    <property type="entry name" value="F-box-assoc_dom_typ1"/>
</dbReference>
<proteinExistence type="predicted"/>
<gene>
    <name evidence="2" type="primary">BnaA01g27840D</name>
    <name evidence="2" type="ORF">GSBRNA2T00086346001</name>
</gene>
<dbReference type="CDD" id="cd22157">
    <property type="entry name" value="F-box_AtFBW1-like"/>
    <property type="match status" value="1"/>
</dbReference>
<dbReference type="Pfam" id="PF00646">
    <property type="entry name" value="F-box"/>
    <property type="match status" value="1"/>
</dbReference>
<protein>
    <submittedName>
        <fullName evidence="2">BnaA01g27840D protein</fullName>
    </submittedName>
</protein>
<dbReference type="PANTHER" id="PTHR31672">
    <property type="entry name" value="BNACNNG10540D PROTEIN"/>
    <property type="match status" value="1"/>
</dbReference>
<dbReference type="Gramene" id="CDY46884">
    <property type="protein sequence ID" value="CDY46884"/>
    <property type="gene ID" value="GSBRNA2T00086346001"/>
</dbReference>
<sequence length="378" mass="43966">MTTVKLPWDMEVEILSWLPPRSLVGFRAVCKKWNSLLNDKSFLNQHSSRSRPQFIFLTKSKTYSIDVDLGGAGVGPTIKMCEVASDFPCQPMNWENINVASCDGLLFREFLRKGVAVWNPWLKHMGLIEFKEKDFYFGGVGYDSKRPEKGYQILGYFCRVDDTCKKGYDEFAVYECASKTFKFIDSPFRKWSLWSAITEAAAPLSLEGNLFWIGYCDEIRESTIQSFSFSRGIFIKKFCMLPCEKVFYVNKLVLAIYKGDRLSLLNQRYATGKIEIWVTKDKIDDRAQVVWVNLMNFSTTNLPRLKDEYYGVRYFIIDKTIIMCYENSQTGAACIYIVSGDMFKKIPIDYGNVLECYYRVYFPNLIRLPLEFRRSLEI</sequence>
<dbReference type="InterPro" id="IPR050796">
    <property type="entry name" value="SCF_F-box_component"/>
</dbReference>
<dbReference type="Proteomes" id="UP000028999">
    <property type="component" value="Unassembled WGS sequence"/>
</dbReference>
<organism evidence="2 3">
    <name type="scientific">Brassica napus</name>
    <name type="common">Rape</name>
    <dbReference type="NCBI Taxonomy" id="3708"/>
    <lineage>
        <taxon>Eukaryota</taxon>
        <taxon>Viridiplantae</taxon>
        <taxon>Streptophyta</taxon>
        <taxon>Embryophyta</taxon>
        <taxon>Tracheophyta</taxon>
        <taxon>Spermatophyta</taxon>
        <taxon>Magnoliopsida</taxon>
        <taxon>eudicotyledons</taxon>
        <taxon>Gunneridae</taxon>
        <taxon>Pentapetalae</taxon>
        <taxon>rosids</taxon>
        <taxon>malvids</taxon>
        <taxon>Brassicales</taxon>
        <taxon>Brassicaceae</taxon>
        <taxon>Brassiceae</taxon>
        <taxon>Brassica</taxon>
    </lineage>
</organism>
<dbReference type="NCBIfam" id="TIGR01640">
    <property type="entry name" value="F_box_assoc_1"/>
    <property type="match status" value="1"/>
</dbReference>
<name>A0A078IBZ9_BRANA</name>
<dbReference type="SMART" id="SM00256">
    <property type="entry name" value="FBOX"/>
    <property type="match status" value="1"/>
</dbReference>
<reference evidence="2 3" key="1">
    <citation type="journal article" date="2014" name="Science">
        <title>Plant genetics. Early allopolyploid evolution in the post-Neolithic Brassica napus oilseed genome.</title>
        <authorList>
            <person name="Chalhoub B."/>
            <person name="Denoeud F."/>
            <person name="Liu S."/>
            <person name="Parkin I.A."/>
            <person name="Tang H."/>
            <person name="Wang X."/>
            <person name="Chiquet J."/>
            <person name="Belcram H."/>
            <person name="Tong C."/>
            <person name="Samans B."/>
            <person name="Correa M."/>
            <person name="Da Silva C."/>
            <person name="Just J."/>
            <person name="Falentin C."/>
            <person name="Koh C.S."/>
            <person name="Le Clainche I."/>
            <person name="Bernard M."/>
            <person name="Bento P."/>
            <person name="Noel B."/>
            <person name="Labadie K."/>
            <person name="Alberti A."/>
            <person name="Charles M."/>
            <person name="Arnaud D."/>
            <person name="Guo H."/>
            <person name="Daviaud C."/>
            <person name="Alamery S."/>
            <person name="Jabbari K."/>
            <person name="Zhao M."/>
            <person name="Edger P.P."/>
            <person name="Chelaifa H."/>
            <person name="Tack D."/>
            <person name="Lassalle G."/>
            <person name="Mestiri I."/>
            <person name="Schnel N."/>
            <person name="Le Paslier M.C."/>
            <person name="Fan G."/>
            <person name="Renault V."/>
            <person name="Bayer P.E."/>
            <person name="Golicz A.A."/>
            <person name="Manoli S."/>
            <person name="Lee T.H."/>
            <person name="Thi V.H."/>
            <person name="Chalabi S."/>
            <person name="Hu Q."/>
            <person name="Fan C."/>
            <person name="Tollenaere R."/>
            <person name="Lu Y."/>
            <person name="Battail C."/>
            <person name="Shen J."/>
            <person name="Sidebottom C.H."/>
            <person name="Wang X."/>
            <person name="Canaguier A."/>
            <person name="Chauveau A."/>
            <person name="Berard A."/>
            <person name="Deniot G."/>
            <person name="Guan M."/>
            <person name="Liu Z."/>
            <person name="Sun F."/>
            <person name="Lim Y.P."/>
            <person name="Lyons E."/>
            <person name="Town C.D."/>
            <person name="Bancroft I."/>
            <person name="Wang X."/>
            <person name="Meng J."/>
            <person name="Ma J."/>
            <person name="Pires J.C."/>
            <person name="King G.J."/>
            <person name="Brunel D."/>
            <person name="Delourme R."/>
            <person name="Renard M."/>
            <person name="Aury J.M."/>
            <person name="Adams K.L."/>
            <person name="Batley J."/>
            <person name="Snowdon R.J."/>
            <person name="Tost J."/>
            <person name="Edwards D."/>
            <person name="Zhou Y."/>
            <person name="Hua W."/>
            <person name="Sharpe A.G."/>
            <person name="Paterson A.H."/>
            <person name="Guan C."/>
            <person name="Wincker P."/>
        </authorList>
    </citation>
    <scope>NUCLEOTIDE SEQUENCE [LARGE SCALE GENOMIC DNA]</scope>
    <source>
        <strain evidence="3">cv. Darmor-bzh</strain>
    </source>
</reference>
<dbReference type="EMBL" id="LK032689">
    <property type="protein sequence ID" value="CDY46884.1"/>
    <property type="molecule type" value="Genomic_DNA"/>
</dbReference>
<dbReference type="OMA" id="WENINVA"/>
<dbReference type="InterPro" id="IPR036047">
    <property type="entry name" value="F-box-like_dom_sf"/>
</dbReference>
<evidence type="ECO:0000313" key="3">
    <source>
        <dbReference type="Proteomes" id="UP000028999"/>
    </source>
</evidence>
<dbReference type="AlphaFoldDB" id="A0A078IBZ9"/>
<dbReference type="PaxDb" id="3708-A0A078IBZ9"/>
<feature type="domain" description="F-box" evidence="1">
    <location>
        <begin position="1"/>
        <end position="46"/>
    </location>
</feature>
<evidence type="ECO:0000313" key="2">
    <source>
        <dbReference type="EMBL" id="CDY46884.1"/>
    </source>
</evidence>
<dbReference type="SUPFAM" id="SSF81383">
    <property type="entry name" value="F-box domain"/>
    <property type="match status" value="1"/>
</dbReference>
<accession>A0A078IBZ9</accession>
<dbReference type="PANTHER" id="PTHR31672:SF13">
    <property type="entry name" value="F-BOX PROTEIN CPR30-LIKE"/>
    <property type="match status" value="1"/>
</dbReference>
<evidence type="ECO:0000259" key="1">
    <source>
        <dbReference type="PROSITE" id="PS50181"/>
    </source>
</evidence>